<keyword evidence="7" id="KW-0963">Cytoplasm</keyword>
<feature type="binding site" evidence="7">
    <location>
        <position position="56"/>
    </location>
    <ligand>
        <name>substrate</name>
    </ligand>
</feature>
<dbReference type="GO" id="GO:0005829">
    <property type="term" value="C:cytosol"/>
    <property type="evidence" value="ECO:0007669"/>
    <property type="project" value="TreeGrafter"/>
</dbReference>
<dbReference type="CDD" id="cd00464">
    <property type="entry name" value="SK"/>
    <property type="match status" value="1"/>
</dbReference>
<dbReference type="InterPro" id="IPR000623">
    <property type="entry name" value="Shikimate_kinase/TSH1"/>
</dbReference>
<evidence type="ECO:0000313" key="8">
    <source>
        <dbReference type="EMBL" id="ARS36801.1"/>
    </source>
</evidence>
<keyword evidence="4 7" id="KW-0418">Kinase</keyword>
<keyword evidence="7" id="KW-0479">Metal-binding</keyword>
<comment type="subunit">
    <text evidence="7">Monomer.</text>
</comment>
<dbReference type="HAMAP" id="MF_00109">
    <property type="entry name" value="Shikimate_kinase"/>
    <property type="match status" value="1"/>
</dbReference>
<keyword evidence="3 7" id="KW-0547">Nucleotide-binding</keyword>
<comment type="subcellular location">
    <subcellularLocation>
        <location evidence="7">Cytoplasm</location>
    </subcellularLocation>
</comment>
<proteinExistence type="inferred from homology"/>
<dbReference type="STRING" id="709015.GCA_000472485_03229"/>
<gene>
    <name evidence="7" type="primary">aroK</name>
    <name evidence="8" type="ORF">CA264_15995</name>
</gene>
<evidence type="ECO:0000256" key="5">
    <source>
        <dbReference type="ARBA" id="ARBA00022840"/>
    </source>
</evidence>
<dbReference type="AlphaFoldDB" id="A0A1X9YVF4"/>
<dbReference type="Pfam" id="PF01202">
    <property type="entry name" value="SKI"/>
    <property type="match status" value="1"/>
</dbReference>
<comment type="pathway">
    <text evidence="7">Metabolic intermediate biosynthesis; chorismate biosynthesis; chorismate from D-erythrose 4-phosphate and phosphoenolpyruvate: step 5/7.</text>
</comment>
<evidence type="ECO:0000256" key="4">
    <source>
        <dbReference type="ARBA" id="ARBA00022777"/>
    </source>
</evidence>
<dbReference type="EMBL" id="CP021235">
    <property type="protein sequence ID" value="ARS36801.1"/>
    <property type="molecule type" value="Genomic_DNA"/>
</dbReference>
<dbReference type="EC" id="2.7.1.71" evidence="7"/>
<comment type="similarity">
    <text evidence="7">Belongs to the shikimate kinase family.</text>
</comment>
<reference evidence="9" key="1">
    <citation type="submission" date="2017-05" db="EMBL/GenBank/DDBJ databases">
        <authorList>
            <person name="Ray J."/>
            <person name="Price M."/>
            <person name="Deutschbauer A."/>
        </authorList>
    </citation>
    <scope>NUCLEOTIDE SEQUENCE [LARGE SCALE GENOMIC DNA]</scope>
    <source>
        <strain evidence="9">DSM 19842</strain>
    </source>
</reference>
<feature type="binding site" evidence="7">
    <location>
        <position position="14"/>
    </location>
    <ligand>
        <name>Mg(2+)</name>
        <dbReference type="ChEBI" id="CHEBI:18420"/>
    </ligand>
</feature>
<dbReference type="GO" id="GO:0009073">
    <property type="term" value="P:aromatic amino acid family biosynthetic process"/>
    <property type="evidence" value="ECO:0007669"/>
    <property type="project" value="UniProtKB-KW"/>
</dbReference>
<feature type="binding site" evidence="7">
    <location>
        <position position="32"/>
    </location>
    <ligand>
        <name>substrate</name>
    </ligand>
</feature>
<comment type="caution">
    <text evidence="7">Lacks conserved residue(s) required for the propagation of feature annotation.</text>
</comment>
<dbReference type="GO" id="GO:0000287">
    <property type="term" value="F:magnesium ion binding"/>
    <property type="evidence" value="ECO:0007669"/>
    <property type="project" value="UniProtKB-UniRule"/>
</dbReference>
<feature type="binding site" evidence="7">
    <location>
        <position position="119"/>
    </location>
    <ligand>
        <name>ATP</name>
        <dbReference type="ChEBI" id="CHEBI:30616"/>
    </ligand>
</feature>
<dbReference type="InterPro" id="IPR031322">
    <property type="entry name" value="Shikimate/glucono_kinase"/>
</dbReference>
<dbReference type="InterPro" id="IPR027417">
    <property type="entry name" value="P-loop_NTPase"/>
</dbReference>
<feature type="binding site" evidence="7">
    <location>
        <begin position="10"/>
        <end position="15"/>
    </location>
    <ligand>
        <name>ATP</name>
        <dbReference type="ChEBI" id="CHEBI:30616"/>
    </ligand>
</feature>
<dbReference type="Proteomes" id="UP000266292">
    <property type="component" value="Chromosome"/>
</dbReference>
<dbReference type="PANTHER" id="PTHR21087">
    <property type="entry name" value="SHIKIMATE KINASE"/>
    <property type="match status" value="1"/>
</dbReference>
<evidence type="ECO:0000256" key="7">
    <source>
        <dbReference type="HAMAP-Rule" id="MF_00109"/>
    </source>
</evidence>
<evidence type="ECO:0000256" key="3">
    <source>
        <dbReference type="ARBA" id="ARBA00022741"/>
    </source>
</evidence>
<dbReference type="UniPathway" id="UPA00053">
    <property type="reaction ID" value="UER00088"/>
</dbReference>
<evidence type="ECO:0000256" key="2">
    <source>
        <dbReference type="ARBA" id="ARBA00022679"/>
    </source>
</evidence>
<dbReference type="KEGG" id="pact:CA264_15995"/>
<feature type="binding site" evidence="7">
    <location>
        <position position="79"/>
    </location>
    <ligand>
        <name>substrate</name>
    </ligand>
</feature>
<keyword evidence="9" id="KW-1185">Reference proteome</keyword>
<keyword evidence="7" id="KW-0460">Magnesium</keyword>
<keyword evidence="1 7" id="KW-0028">Amino-acid biosynthesis</keyword>
<dbReference type="GO" id="GO:0008652">
    <property type="term" value="P:amino acid biosynthetic process"/>
    <property type="evidence" value="ECO:0007669"/>
    <property type="project" value="UniProtKB-KW"/>
</dbReference>
<keyword evidence="5 7" id="KW-0067">ATP-binding</keyword>
<keyword evidence="6 7" id="KW-0057">Aromatic amino acid biosynthesis</keyword>
<dbReference type="GO" id="GO:0004765">
    <property type="term" value="F:shikimate kinase activity"/>
    <property type="evidence" value="ECO:0007669"/>
    <property type="project" value="UniProtKB-UniRule"/>
</dbReference>
<dbReference type="GO" id="GO:0005524">
    <property type="term" value="F:ATP binding"/>
    <property type="evidence" value="ECO:0007669"/>
    <property type="project" value="UniProtKB-UniRule"/>
</dbReference>
<dbReference type="PANTHER" id="PTHR21087:SF16">
    <property type="entry name" value="SHIKIMATE KINASE 1, CHLOROPLASTIC"/>
    <property type="match status" value="1"/>
</dbReference>
<dbReference type="PRINTS" id="PR01100">
    <property type="entry name" value="SHIKIMTKNASE"/>
</dbReference>
<protein>
    <recommendedName>
        <fullName evidence="7">Shikimate kinase</fullName>
        <shortName evidence="7">SK</shortName>
        <ecNumber evidence="7">2.7.1.71</ecNumber>
    </recommendedName>
</protein>
<comment type="catalytic activity">
    <reaction evidence="7">
        <text>shikimate + ATP = 3-phosphoshikimate + ADP + H(+)</text>
        <dbReference type="Rhea" id="RHEA:13121"/>
        <dbReference type="ChEBI" id="CHEBI:15378"/>
        <dbReference type="ChEBI" id="CHEBI:30616"/>
        <dbReference type="ChEBI" id="CHEBI:36208"/>
        <dbReference type="ChEBI" id="CHEBI:145989"/>
        <dbReference type="ChEBI" id="CHEBI:456216"/>
        <dbReference type="EC" id="2.7.1.71"/>
    </reaction>
</comment>
<dbReference type="GO" id="GO:0009423">
    <property type="term" value="P:chorismate biosynthetic process"/>
    <property type="evidence" value="ECO:0007669"/>
    <property type="project" value="UniProtKB-UniRule"/>
</dbReference>
<evidence type="ECO:0000313" key="9">
    <source>
        <dbReference type="Proteomes" id="UP000266292"/>
    </source>
</evidence>
<evidence type="ECO:0000256" key="6">
    <source>
        <dbReference type="ARBA" id="ARBA00023141"/>
    </source>
</evidence>
<evidence type="ECO:0000256" key="1">
    <source>
        <dbReference type="ARBA" id="ARBA00022605"/>
    </source>
</evidence>
<organism evidence="8 9">
    <name type="scientific">Pontibacter actiniarum</name>
    <dbReference type="NCBI Taxonomy" id="323450"/>
    <lineage>
        <taxon>Bacteria</taxon>
        <taxon>Pseudomonadati</taxon>
        <taxon>Bacteroidota</taxon>
        <taxon>Cytophagia</taxon>
        <taxon>Cytophagales</taxon>
        <taxon>Hymenobacteraceae</taxon>
        <taxon>Pontibacter</taxon>
    </lineage>
</organism>
<dbReference type="OrthoDB" id="9800332at2"/>
<dbReference type="RefSeq" id="WP_025608405.1">
    <property type="nucleotide sequence ID" value="NZ_CP021235.1"/>
</dbReference>
<feature type="binding site" evidence="7">
    <location>
        <position position="141"/>
    </location>
    <ligand>
        <name>substrate</name>
    </ligand>
</feature>
<accession>A0A1X9YVF4</accession>
<dbReference type="SUPFAM" id="SSF52540">
    <property type="entry name" value="P-loop containing nucleoside triphosphate hydrolases"/>
    <property type="match status" value="1"/>
</dbReference>
<keyword evidence="2 7" id="KW-0808">Transferase</keyword>
<name>A0A1X9YVF4_9BACT</name>
<comment type="function">
    <text evidence="7">Catalyzes the specific phosphorylation of the 3-hydroxyl group of shikimic acid using ATP as a cosubstrate.</text>
</comment>
<sequence>MLVFLVGMMGCGKTTLGRQLAQRLGYTFLDLDEHIVRQQGQPISQIFAQQGQERFRELEREALQEVVQLHQEAVIATGGGAPCFFDNMAFINRHGASFFIDVPVDELARRLIAQGQEERPLLAGKRADELKSYLAETLTHRRQFYERASHTLPGATVGVDAVLRLLNL</sequence>
<dbReference type="Gene3D" id="3.40.50.300">
    <property type="entry name" value="P-loop containing nucleotide triphosphate hydrolases"/>
    <property type="match status" value="1"/>
</dbReference>
<comment type="cofactor">
    <cofactor evidence="7">
        <name>Mg(2+)</name>
        <dbReference type="ChEBI" id="CHEBI:18420"/>
    </cofactor>
    <text evidence="7">Binds 1 Mg(2+) ion per subunit.</text>
</comment>